<reference evidence="3 4" key="2">
    <citation type="submission" date="2019-01" db="EMBL/GenBank/DDBJ databases">
        <title>Tautonia sociabilis, a novel thermotolerant planctomycete of Isosphaeraceae family, isolated from a 4000 m deep subterranean habitat.</title>
        <authorList>
            <person name="Kovaleva O.L."/>
            <person name="Elcheninov A.G."/>
            <person name="Van Heerden E."/>
            <person name="Toshchakov S.V."/>
            <person name="Novikov A."/>
            <person name="Bonch-Osmolovskaya E.A."/>
            <person name="Kublanov I.V."/>
        </authorList>
    </citation>
    <scope>NUCLEOTIDE SEQUENCE [LARGE SCALE GENOMIC DNA]</scope>
    <source>
        <strain evidence="3 4">GM2012</strain>
    </source>
</reference>
<dbReference type="SUPFAM" id="SSF49879">
    <property type="entry name" value="SMAD/FHA domain"/>
    <property type="match status" value="1"/>
</dbReference>
<comment type="caution">
    <text evidence="3">The sequence shown here is derived from an EMBL/GenBank/DDBJ whole genome shotgun (WGS) entry which is preliminary data.</text>
</comment>
<dbReference type="Pfam" id="PF00498">
    <property type="entry name" value="FHA"/>
    <property type="match status" value="1"/>
</dbReference>
<feature type="domain" description="FHA" evidence="2">
    <location>
        <begin position="23"/>
        <end position="72"/>
    </location>
</feature>
<dbReference type="CDD" id="cd00060">
    <property type="entry name" value="FHA"/>
    <property type="match status" value="1"/>
</dbReference>
<dbReference type="Proteomes" id="UP000280296">
    <property type="component" value="Unassembled WGS sequence"/>
</dbReference>
<keyword evidence="4" id="KW-1185">Reference proteome</keyword>
<dbReference type="InterPro" id="IPR008984">
    <property type="entry name" value="SMAD_FHA_dom_sf"/>
</dbReference>
<dbReference type="SMART" id="SM00240">
    <property type="entry name" value="FHA"/>
    <property type="match status" value="1"/>
</dbReference>
<accession>A0A432MJ90</accession>
<dbReference type="InterPro" id="IPR000253">
    <property type="entry name" value="FHA_dom"/>
</dbReference>
<dbReference type="Gene3D" id="2.60.200.20">
    <property type="match status" value="1"/>
</dbReference>
<dbReference type="EMBL" id="RYZH01000023">
    <property type="protein sequence ID" value="RUL87290.1"/>
    <property type="molecule type" value="Genomic_DNA"/>
</dbReference>
<proteinExistence type="predicted"/>
<dbReference type="PROSITE" id="PS50006">
    <property type="entry name" value="FHA_DOMAIN"/>
    <property type="match status" value="1"/>
</dbReference>
<organism evidence="3 4">
    <name type="scientific">Tautonia sociabilis</name>
    <dbReference type="NCBI Taxonomy" id="2080755"/>
    <lineage>
        <taxon>Bacteria</taxon>
        <taxon>Pseudomonadati</taxon>
        <taxon>Planctomycetota</taxon>
        <taxon>Planctomycetia</taxon>
        <taxon>Isosphaerales</taxon>
        <taxon>Isosphaeraceae</taxon>
        <taxon>Tautonia</taxon>
    </lineage>
</organism>
<dbReference type="RefSeq" id="WP_126725803.1">
    <property type="nucleotide sequence ID" value="NZ_RYZH01000023.1"/>
</dbReference>
<evidence type="ECO:0000259" key="2">
    <source>
        <dbReference type="PROSITE" id="PS50006"/>
    </source>
</evidence>
<evidence type="ECO:0000256" key="1">
    <source>
        <dbReference type="SAM" id="MobiDB-lite"/>
    </source>
</evidence>
<gene>
    <name evidence="3" type="ORF">TsocGM_12990</name>
</gene>
<reference evidence="3 4" key="1">
    <citation type="submission" date="2018-12" db="EMBL/GenBank/DDBJ databases">
        <authorList>
            <person name="Toschakov S.V."/>
        </authorList>
    </citation>
    <scope>NUCLEOTIDE SEQUENCE [LARGE SCALE GENOMIC DNA]</scope>
    <source>
        <strain evidence="3 4">GM2012</strain>
    </source>
</reference>
<name>A0A432MJ90_9BACT</name>
<feature type="region of interest" description="Disordered" evidence="1">
    <location>
        <begin position="95"/>
        <end position="122"/>
    </location>
</feature>
<sequence length="122" mass="13033">MSVRLVPLIPGVIRPIPLERPVLLIGRHLECDAHLPHPRVSRRHCCIAQVAGRLVIRDLGSRTGVRINGLTIDEAALEPGDEVAIGPLVFRLEGPEAVPSPGAGPAPFSPPADDDLIPLEDD</sequence>
<dbReference type="AlphaFoldDB" id="A0A432MJ90"/>
<dbReference type="OrthoDB" id="277679at2"/>
<protein>
    <submittedName>
        <fullName evidence="3">FHA domain-containing protein</fullName>
    </submittedName>
</protein>
<evidence type="ECO:0000313" key="3">
    <source>
        <dbReference type="EMBL" id="RUL87290.1"/>
    </source>
</evidence>
<evidence type="ECO:0000313" key="4">
    <source>
        <dbReference type="Proteomes" id="UP000280296"/>
    </source>
</evidence>
<feature type="compositionally biased region" description="Acidic residues" evidence="1">
    <location>
        <begin position="112"/>
        <end position="122"/>
    </location>
</feature>